<feature type="compositionally biased region" description="Low complexity" evidence="2">
    <location>
        <begin position="1677"/>
        <end position="1693"/>
    </location>
</feature>
<feature type="region of interest" description="Disordered" evidence="2">
    <location>
        <begin position="1"/>
        <end position="60"/>
    </location>
</feature>
<dbReference type="HOGENOM" id="CLU_003828_0_0_1"/>
<feature type="region of interest" description="Disordered" evidence="2">
    <location>
        <begin position="774"/>
        <end position="817"/>
    </location>
</feature>
<protein>
    <submittedName>
        <fullName evidence="4">GTPase activator-like protein</fullName>
    </submittedName>
</protein>
<evidence type="ECO:0000256" key="2">
    <source>
        <dbReference type="SAM" id="MobiDB-lite"/>
    </source>
</evidence>
<organism evidence="5">
    <name type="scientific">Chaetomium thermophilum (strain DSM 1495 / CBS 144.50 / IMI 039719)</name>
    <name type="common">Thermochaetoides thermophila</name>
    <dbReference type="NCBI Taxonomy" id="759272"/>
    <lineage>
        <taxon>Eukaryota</taxon>
        <taxon>Fungi</taxon>
        <taxon>Dikarya</taxon>
        <taxon>Ascomycota</taxon>
        <taxon>Pezizomycotina</taxon>
        <taxon>Sordariomycetes</taxon>
        <taxon>Sordariomycetidae</taxon>
        <taxon>Sordariales</taxon>
        <taxon>Chaetomiaceae</taxon>
        <taxon>Thermochaetoides</taxon>
    </lineage>
</organism>
<dbReference type="FunFam" id="3.40.50.11210:FF:000007">
    <property type="entry name" value="Tuberous sclerosis 2"/>
    <property type="match status" value="1"/>
</dbReference>
<reference evidence="4 5" key="1">
    <citation type="journal article" date="2011" name="Cell">
        <title>Insight into structure and assembly of the nuclear pore complex by utilizing the genome of a eukaryotic thermophile.</title>
        <authorList>
            <person name="Amlacher S."/>
            <person name="Sarges P."/>
            <person name="Flemming D."/>
            <person name="van Noort V."/>
            <person name="Kunze R."/>
            <person name="Devos D.P."/>
            <person name="Arumugam M."/>
            <person name="Bork P."/>
            <person name="Hurt E."/>
        </authorList>
    </citation>
    <scope>NUCLEOTIDE SEQUENCE [LARGE SCALE GENOMIC DNA]</scope>
    <source>
        <strain evidence="5">DSM 1495 / CBS 144.50 / IMI 039719</strain>
    </source>
</reference>
<dbReference type="RefSeq" id="XP_006696502.1">
    <property type="nucleotide sequence ID" value="XM_006696439.1"/>
</dbReference>
<reference evidence="6" key="2">
    <citation type="journal article" date="2016" name="J. Biol. Chem.">
        <title>Structure of the Tuberous Sclerosis Complex 2 (TSC2) N Terminus Provides Insight into Complex Assembly and Tuberous Sclerosis Pathogenesis.</title>
        <authorList>
            <person name="Zech R."/>
            <person name="Kiontke S."/>
            <person name="Mueller U."/>
            <person name="Oeckinghaus A."/>
            <person name="Kummel D."/>
        </authorList>
    </citation>
    <scope>X-RAY CRYSTALLOGRAPHY (2.50 ANGSTROMS) OF 70-530</scope>
</reference>
<name>G0SFF5_CHATD</name>
<evidence type="ECO:0007829" key="7">
    <source>
        <dbReference type="PDB" id="6SSH"/>
    </source>
</evidence>
<feature type="region of interest" description="Disordered" evidence="2">
    <location>
        <begin position="659"/>
        <end position="678"/>
    </location>
</feature>
<dbReference type="Gene3D" id="3.40.50.11210">
    <property type="entry name" value="Rap/Ran-GAP"/>
    <property type="match status" value="1"/>
</dbReference>
<feature type="compositionally biased region" description="Low complexity" evidence="2">
    <location>
        <begin position="1633"/>
        <end position="1657"/>
    </location>
</feature>
<dbReference type="GeneID" id="18260224"/>
<evidence type="ECO:0007829" key="6">
    <source>
        <dbReference type="PDB" id="5HIU"/>
    </source>
</evidence>
<dbReference type="SUPFAM" id="SSF48371">
    <property type="entry name" value="ARM repeat"/>
    <property type="match status" value="1"/>
</dbReference>
<feature type="region of interest" description="Disordered" evidence="2">
    <location>
        <begin position="1633"/>
        <end position="1696"/>
    </location>
</feature>
<feature type="domain" description="Rap-GAP" evidence="3">
    <location>
        <begin position="1278"/>
        <end position="1510"/>
    </location>
</feature>
<dbReference type="eggNOG" id="KOG3687">
    <property type="taxonomic scope" value="Eukaryota"/>
</dbReference>
<dbReference type="InterPro" id="IPR016024">
    <property type="entry name" value="ARM-type_fold"/>
</dbReference>
<dbReference type="InterPro" id="IPR018515">
    <property type="entry name" value="Tuberin-type_domain"/>
</dbReference>
<sequence length="1734" mass="190667">MLRRLAAFGHQAPNEERPMSPSPGEEQPPQEPRTVSGLAGVFKGLAGGGKTSKPLPPIPQVPPVVGSTALGKRPDAVSQAVSSLQGLSPEQADLVAKLKNGHLSERVLAANKLRFAVVDFPLNPVHAIWHAAKDMIHPENPDNARQASWELLIECVKYPNSTELERSEYFHTLTGPAHSKDFCYQLVALEQLTNHGRNIAGFYYEMFPLLTLWLNQAYRAARDARKLALARGATKNSSKGKAPASPEDKNLSQLFALVKDVIKFNFKFATDDVIAGLIDMLLKICMLTSVEDDLRACIHVIESLVTFGSIPTNKLKYCIQVLSSIHCLVPSLQKEAWHTISIICRSHHGQSTVRILLDFLRSYSPNPDKNREKDTVRDVRGALSVLQKLLRKTAEKGYPQVPLSLLVGGLANVSKSSSTRVATEILRLINSLFHGREGNINPILVEEHWEPIFDVAAQCATKAVTLPPADASASPLPTVAKEEPVVEDNVSLQLKHLILRVENLIVHQGPELLQRDDCMKFLIRVQHALPDSAAALLVGYLRETRGCFPSEIGWKENLNLILNRFYLNRARDPLTRMRALEVVAEVYDFLCLAEGLVEQEVVEEPVQSVLSGLVAEDDALVLQETVSFLVTVAQAAKPSLFDDVLNGFKAVLHKEMSRSPASVQSSSSRNSPAQQTLSVGPSLSNLVTRGYVQIFLRTMNVEAWKAVKAFTALVHVARSNSCELDARITAMRLLFRLRADADNQVYVTPLIENESLAGTLYRTESSMARKLADEAAQAGRLSRPSIANRPGRGLSFSQGQTVERGIPTRSASTPKPTSHVAQKLWVVPDVDALPEAPPEAPSLVLLSHKEEDSVGQAEAEVLDMSSWLDALLSLFHHGCDWEVYSFILVHLPAQLSNHPIFRGAIPHIRELRRLLCEMLRGCTFQEPPFVSGLRRTDVANCLYHSLTMILSYHHHFSKVDEDDIVQTFTHGIPDKTAKTCIHALSVCCHELPMSVSKSLITILGRMSQVITQPFVAMHILEFLACLSRLHSLYSNFREDDYRIVFGICFRYLQYVREKKHAMRGSIASEPATPSVASASQHDVLGHQATDDLPQYVYALAYHVITFWFLAVKLPDRPNHIGWIAKNLFTDVDGSASNEEQAQITLDFMQRVAFSDASDSAQDPLFKEEYFGTIHKKRWIIGNSLVTIRQAKDSNWAEITRRYPSGTSSYAVRVEFTPMPGHAAPDGSDAMAWDGRFQQGITIFPSHLLMQLLAPMPQIYDPAVRPIPLPDEEAVDRAIRSFDLNSPVDGHKVGVIYIKEGQTHETEILANTMGSPDYHRFLKGLGALTRLKGATFNTQGLDRVNDMDGQYTYCWRDRVTEIVFHVTTQMPTNLEHDPQCIMKKRHIGNDFVNIVWNDSGKPFRFDTFPSQFNYVYIVITPTPRVPFLAARTARKEDDDEQRFVMVQVMSQPGFPEISPAAEPKIISLKALPSFVRLLALNASVFSLVWANREGGEHVSSWRNRLREINRLRERYGPKTTGSGGGGPLQGISPSPPPGIQHHAHNHQYGHQFHLGGSHHHHQYQFHVPSITQQPMTLDLSGTGSPGGPTPSAPTGPGGSASGSISGPSSRPSSMPLRDSISISSLRRSSVATFFTNNSSSTDPSTPVSAAAPGQSQGQQGPGGQPHRLSAGAVSNPASESSIGTVGTGVTTVSGGTEGTGGTGGVGIVGATQYLQPPVGTTAEALVESVDFSKWT</sequence>
<accession>G0SFF5</accession>
<feature type="compositionally biased region" description="Low complexity" evidence="2">
    <location>
        <begin position="1600"/>
        <end position="1616"/>
    </location>
</feature>
<keyword evidence="6 7" id="KW-0002">3D-structure</keyword>
<proteinExistence type="evidence at protein level"/>
<dbReference type="PANTHER" id="PTHR10063:SF0">
    <property type="entry name" value="TUBERIN"/>
    <property type="match status" value="1"/>
</dbReference>
<dbReference type="OrthoDB" id="19311at2759"/>
<dbReference type="GO" id="GO:0005634">
    <property type="term" value="C:nucleus"/>
    <property type="evidence" value="ECO:0007669"/>
    <property type="project" value="InterPro"/>
</dbReference>
<dbReference type="KEGG" id="cthr:CTHT_0061860"/>
<dbReference type="Proteomes" id="UP000008066">
    <property type="component" value="Unassembled WGS sequence"/>
</dbReference>
<dbReference type="GO" id="GO:0051056">
    <property type="term" value="P:regulation of small GTPase mediated signal transduction"/>
    <property type="evidence" value="ECO:0007669"/>
    <property type="project" value="InterPro"/>
</dbReference>
<dbReference type="PANTHER" id="PTHR10063">
    <property type="entry name" value="TUBERIN"/>
    <property type="match status" value="1"/>
</dbReference>
<dbReference type="InterPro" id="IPR035974">
    <property type="entry name" value="Rap/Ran-GAP_sf"/>
</dbReference>
<feature type="region of interest" description="Disordered" evidence="2">
    <location>
        <begin position="1513"/>
        <end position="1543"/>
    </location>
</feature>
<dbReference type="Pfam" id="PF02145">
    <property type="entry name" value="Rap_GAP"/>
    <property type="match status" value="1"/>
</dbReference>
<dbReference type="GO" id="GO:0033596">
    <property type="term" value="C:TSC1-TSC2 complex"/>
    <property type="evidence" value="ECO:0007669"/>
    <property type="project" value="TreeGrafter"/>
</dbReference>
<feature type="region of interest" description="Disordered" evidence="2">
    <location>
        <begin position="1573"/>
        <end position="1616"/>
    </location>
</feature>
<dbReference type="InterPro" id="IPR000331">
    <property type="entry name" value="Rap/Ran_GAP_dom"/>
</dbReference>
<gene>
    <name evidence="4" type="ORF">CTHT_0061860</name>
</gene>
<dbReference type="Pfam" id="PF11864">
    <property type="entry name" value="DUF3384"/>
    <property type="match status" value="1"/>
</dbReference>
<evidence type="ECO:0000313" key="5">
    <source>
        <dbReference type="Proteomes" id="UP000008066"/>
    </source>
</evidence>
<dbReference type="PDB" id="6SSH">
    <property type="method" value="X-ray"/>
    <property type="resolution" value="1.40 A"/>
    <property type="chains" value="A=1288-1491"/>
</dbReference>
<dbReference type="InterPro" id="IPR024584">
    <property type="entry name" value="Tuberin_N"/>
</dbReference>
<evidence type="ECO:0000313" key="4">
    <source>
        <dbReference type="EMBL" id="EGS18171.1"/>
    </source>
</evidence>
<dbReference type="STRING" id="759272.G0SFF5"/>
<keyword evidence="5" id="KW-1185">Reference proteome</keyword>
<dbReference type="GO" id="GO:0032007">
    <property type="term" value="P:negative regulation of TOR signaling"/>
    <property type="evidence" value="ECO:0007669"/>
    <property type="project" value="TreeGrafter"/>
</dbReference>
<dbReference type="PDBsum" id="5HIU"/>
<dbReference type="Pfam" id="PF03542">
    <property type="entry name" value="Tuberin"/>
    <property type="match status" value="1"/>
</dbReference>
<feature type="compositionally biased region" description="Low complexity" evidence="2">
    <location>
        <begin position="659"/>
        <end position="674"/>
    </location>
</feature>
<evidence type="ECO:0000256" key="1">
    <source>
        <dbReference type="ARBA" id="ARBA00022468"/>
    </source>
</evidence>
<dbReference type="SMR" id="G0SFF5"/>
<reference evidence="7" key="3">
    <citation type="journal article" date="2020" name="Structure">
        <title>Structure of the TSC2 GAP Domain: Mechanistic Insight into Catalysis and Pathogenic Mutations.</title>
        <authorList>
            <person name="Hansmann P."/>
            <person name="Bruckner A."/>
            <person name="Kiontke S."/>
            <person name="Berkenfeld B."/>
            <person name="Seebohm G."/>
            <person name="Brouillard P."/>
            <person name="Vikkula M."/>
            <person name="Jansen F.E."/>
            <person name="Nellist M."/>
            <person name="Oeckinghaus A."/>
            <person name="Kummel D."/>
        </authorList>
    </citation>
    <scope>X-RAY CRYSTALLOGRAPHY (1.40 ANGSTROMS) OF 1288-1491</scope>
</reference>
<dbReference type="PROSITE" id="PS50085">
    <property type="entry name" value="RAPGAP"/>
    <property type="match status" value="1"/>
</dbReference>
<dbReference type="InterPro" id="IPR027107">
    <property type="entry name" value="Tuberin/Ral-act_asu"/>
</dbReference>
<evidence type="ECO:0000259" key="3">
    <source>
        <dbReference type="PROSITE" id="PS50085"/>
    </source>
</evidence>
<dbReference type="EMBL" id="GL988046">
    <property type="protein sequence ID" value="EGS18171.1"/>
    <property type="molecule type" value="Genomic_DNA"/>
</dbReference>
<dbReference type="GO" id="GO:0005096">
    <property type="term" value="F:GTPase activator activity"/>
    <property type="evidence" value="ECO:0007669"/>
    <property type="project" value="UniProtKB-KW"/>
</dbReference>
<dbReference type="PDB" id="5HIU">
    <property type="method" value="X-ray"/>
    <property type="resolution" value="2.50 A"/>
    <property type="chains" value="A/B/C/D=70-530"/>
</dbReference>
<dbReference type="OMA" id="ATRFLMN"/>
<keyword evidence="1" id="KW-0343">GTPase activation</keyword>
<dbReference type="SUPFAM" id="SSF111347">
    <property type="entry name" value="Rap/Ran-GAP"/>
    <property type="match status" value="1"/>
</dbReference>